<evidence type="ECO:0000313" key="3">
    <source>
        <dbReference type="Proteomes" id="UP001355207"/>
    </source>
</evidence>
<evidence type="ECO:0000313" key="2">
    <source>
        <dbReference type="EMBL" id="WWC85319.1"/>
    </source>
</evidence>
<proteinExistence type="predicted"/>
<accession>A0AAX4JIM7</accession>
<sequence>MFTRFLLTATSVLACLSVVITPVSAESHQVELINNCPVRGGVAWLDKFDDCLSSGVNCGIVEFTLTNPHCKAEQNAVNYSLLDGPDLGNHKYKYQMNIEYTGSCNKTAPAACTGNSEAECPGAYLGNATEGGAPLQCLSSNTGIKIIFC</sequence>
<evidence type="ECO:0000256" key="1">
    <source>
        <dbReference type="SAM" id="SignalP"/>
    </source>
</evidence>
<dbReference type="PROSITE" id="PS51257">
    <property type="entry name" value="PROKAR_LIPOPROTEIN"/>
    <property type="match status" value="1"/>
</dbReference>
<organism evidence="2 3">
    <name type="scientific">Kwoniella dendrophila CBS 6074</name>
    <dbReference type="NCBI Taxonomy" id="1295534"/>
    <lineage>
        <taxon>Eukaryota</taxon>
        <taxon>Fungi</taxon>
        <taxon>Dikarya</taxon>
        <taxon>Basidiomycota</taxon>
        <taxon>Agaricomycotina</taxon>
        <taxon>Tremellomycetes</taxon>
        <taxon>Tremellales</taxon>
        <taxon>Cryptococcaceae</taxon>
        <taxon>Kwoniella</taxon>
    </lineage>
</organism>
<name>A0AAX4JIM7_9TREE</name>
<dbReference type="AlphaFoldDB" id="A0AAX4JIM7"/>
<feature type="signal peptide" evidence="1">
    <location>
        <begin position="1"/>
        <end position="25"/>
    </location>
</feature>
<dbReference type="Proteomes" id="UP001355207">
    <property type="component" value="Chromosome 1"/>
</dbReference>
<evidence type="ECO:0008006" key="4">
    <source>
        <dbReference type="Google" id="ProtNLM"/>
    </source>
</evidence>
<protein>
    <recommendedName>
        <fullName evidence="4">Secreted protein</fullName>
    </recommendedName>
</protein>
<dbReference type="GeneID" id="91090853"/>
<dbReference type="RefSeq" id="XP_066072082.1">
    <property type="nucleotide sequence ID" value="XM_066215985.1"/>
</dbReference>
<dbReference type="EMBL" id="CP144098">
    <property type="protein sequence ID" value="WWC85319.1"/>
    <property type="molecule type" value="Genomic_DNA"/>
</dbReference>
<feature type="chain" id="PRO_5043802839" description="Secreted protein" evidence="1">
    <location>
        <begin position="26"/>
        <end position="149"/>
    </location>
</feature>
<keyword evidence="1" id="KW-0732">Signal</keyword>
<keyword evidence="3" id="KW-1185">Reference proteome</keyword>
<gene>
    <name evidence="2" type="ORF">L201_000181</name>
</gene>
<reference evidence="2 3" key="1">
    <citation type="submission" date="2024-01" db="EMBL/GenBank/DDBJ databases">
        <title>Comparative genomics of Cryptococcus and Kwoniella reveals pathogenesis evolution and contrasting modes of karyotype evolution via chromosome fusion or intercentromeric recombination.</title>
        <authorList>
            <person name="Coelho M.A."/>
            <person name="David-Palma M."/>
            <person name="Shea T."/>
            <person name="Bowers K."/>
            <person name="McGinley-Smith S."/>
            <person name="Mohammad A.W."/>
            <person name="Gnirke A."/>
            <person name="Yurkov A.M."/>
            <person name="Nowrousian M."/>
            <person name="Sun S."/>
            <person name="Cuomo C.A."/>
            <person name="Heitman J."/>
        </authorList>
    </citation>
    <scope>NUCLEOTIDE SEQUENCE [LARGE SCALE GENOMIC DNA]</scope>
    <source>
        <strain evidence="2 3">CBS 6074</strain>
    </source>
</reference>